<dbReference type="InterPro" id="IPR000073">
    <property type="entry name" value="AB_hydrolase_1"/>
</dbReference>
<evidence type="ECO:0000259" key="1">
    <source>
        <dbReference type="Pfam" id="PF00561"/>
    </source>
</evidence>
<dbReference type="Gene3D" id="3.40.50.1820">
    <property type="entry name" value="alpha/beta hydrolase"/>
    <property type="match status" value="1"/>
</dbReference>
<dbReference type="Pfam" id="PF00561">
    <property type="entry name" value="Abhydrolase_1"/>
    <property type="match status" value="1"/>
</dbReference>
<dbReference type="Proteomes" id="UP001385809">
    <property type="component" value="Unassembled WGS sequence"/>
</dbReference>
<dbReference type="InterPro" id="IPR029058">
    <property type="entry name" value="AB_hydrolase_fold"/>
</dbReference>
<protein>
    <submittedName>
        <fullName evidence="2">Alpha/beta hydrolase</fullName>
    </submittedName>
</protein>
<evidence type="ECO:0000313" key="2">
    <source>
        <dbReference type="EMBL" id="MEJ2870936.1"/>
    </source>
</evidence>
<accession>A0ABU8MVK4</accession>
<feature type="domain" description="AB hydrolase-1" evidence="1">
    <location>
        <begin position="26"/>
        <end position="135"/>
    </location>
</feature>
<dbReference type="PANTHER" id="PTHR43798">
    <property type="entry name" value="MONOACYLGLYCEROL LIPASE"/>
    <property type="match status" value="1"/>
</dbReference>
<name>A0ABU8MVK4_9PSEU</name>
<dbReference type="SUPFAM" id="SSF53474">
    <property type="entry name" value="alpha/beta-Hydrolases"/>
    <property type="match status" value="1"/>
</dbReference>
<dbReference type="InterPro" id="IPR050266">
    <property type="entry name" value="AB_hydrolase_sf"/>
</dbReference>
<organism evidence="2 3">
    <name type="scientific">Actinomycetospora aurantiaca</name>
    <dbReference type="NCBI Taxonomy" id="3129233"/>
    <lineage>
        <taxon>Bacteria</taxon>
        <taxon>Bacillati</taxon>
        <taxon>Actinomycetota</taxon>
        <taxon>Actinomycetes</taxon>
        <taxon>Pseudonocardiales</taxon>
        <taxon>Pseudonocardiaceae</taxon>
        <taxon>Actinomycetospora</taxon>
    </lineage>
</organism>
<dbReference type="RefSeq" id="WP_337697508.1">
    <property type="nucleotide sequence ID" value="NZ_JBBEGN010000017.1"/>
</dbReference>
<gene>
    <name evidence="2" type="ORF">WCD74_24450</name>
</gene>
<keyword evidence="3" id="KW-1185">Reference proteome</keyword>
<dbReference type="PRINTS" id="PR00111">
    <property type="entry name" value="ABHYDROLASE"/>
</dbReference>
<dbReference type="GO" id="GO:0016787">
    <property type="term" value="F:hydrolase activity"/>
    <property type="evidence" value="ECO:0007669"/>
    <property type="project" value="UniProtKB-KW"/>
</dbReference>
<keyword evidence="2" id="KW-0378">Hydrolase</keyword>
<reference evidence="2 3" key="1">
    <citation type="submission" date="2024-03" db="EMBL/GenBank/DDBJ databases">
        <title>Actinomycetospora sp. OC33-EN08, a novel actinomycete isolated from wild orchid (Aerides multiflora).</title>
        <authorList>
            <person name="Suriyachadkun C."/>
        </authorList>
    </citation>
    <scope>NUCLEOTIDE SEQUENCE [LARGE SCALE GENOMIC DNA]</scope>
    <source>
        <strain evidence="2 3">OC33-EN08</strain>
    </source>
</reference>
<dbReference type="EMBL" id="JBBEGN010000017">
    <property type="protein sequence ID" value="MEJ2870936.1"/>
    <property type="molecule type" value="Genomic_DNA"/>
</dbReference>
<sequence>MTGYLTVGGALAFVEDHRVPGAPDAPAVLCLHTAGQSGAQWRHVAPELAAAGYRVVVPDLPGHGRSEPAPSGPVDDLGAYAAWLLALVDTMGLERFSVAGCSIGGKIALDLAVRASARLDAVVAMAADAWTGGRPSVKGLRRELADVAAPSRSDRTELGTYAVLGRAVDPARAALIATMHRREDPVVSNSDLIGWASHDLREQLGAITCPLHLVVGADDLWLDAERVRWTASRVAGARCTVLDGVGHYPMEEMPGFAAVLDGWLRELTADREAA</sequence>
<proteinExistence type="predicted"/>
<evidence type="ECO:0000313" key="3">
    <source>
        <dbReference type="Proteomes" id="UP001385809"/>
    </source>
</evidence>
<comment type="caution">
    <text evidence="2">The sequence shown here is derived from an EMBL/GenBank/DDBJ whole genome shotgun (WGS) entry which is preliminary data.</text>
</comment>